<evidence type="ECO:0000313" key="1">
    <source>
        <dbReference type="EMBL" id="PIR70505.1"/>
    </source>
</evidence>
<gene>
    <name evidence="1" type="ORF">COU46_01030</name>
</gene>
<sequence>MRHQIIEKLDQHLQDQEFSSEIWSESLVAETWIVYLLSQIRKIIGSDGYPTLRLYCDWVLHTKLTGKLAKDKIDILNSSPDSTEVAEFLSFHALHEELESFLCKHGLPSSVTDNDKWFKFRSSLI</sequence>
<dbReference type="EMBL" id="PFCN01000014">
    <property type="protein sequence ID" value="PIR70505.1"/>
    <property type="molecule type" value="Genomic_DNA"/>
</dbReference>
<evidence type="ECO:0000313" key="2">
    <source>
        <dbReference type="Proteomes" id="UP000229383"/>
    </source>
</evidence>
<organism evidence="1 2">
    <name type="scientific">Candidatus Niyogibacteria bacterium CG10_big_fil_rev_8_21_14_0_10_42_19</name>
    <dbReference type="NCBI Taxonomy" id="1974725"/>
    <lineage>
        <taxon>Bacteria</taxon>
        <taxon>Candidatus Niyogiibacteriota</taxon>
    </lineage>
</organism>
<name>A0A2H0TI66_9BACT</name>
<reference evidence="2" key="1">
    <citation type="submission" date="2017-09" db="EMBL/GenBank/DDBJ databases">
        <title>Depth-based differentiation of microbial function through sediment-hosted aquifers and enrichment of novel symbionts in the deep terrestrial subsurface.</title>
        <authorList>
            <person name="Probst A.J."/>
            <person name="Ladd B."/>
            <person name="Jarett J.K."/>
            <person name="Geller-Mcgrath D.E."/>
            <person name="Sieber C.M.K."/>
            <person name="Emerson J.B."/>
            <person name="Anantharaman K."/>
            <person name="Thomas B.C."/>
            <person name="Malmstrom R."/>
            <person name="Stieglmeier M."/>
            <person name="Klingl A."/>
            <person name="Woyke T."/>
            <person name="Ryan C.M."/>
            <person name="Banfield J.F."/>
        </authorList>
    </citation>
    <scope>NUCLEOTIDE SEQUENCE [LARGE SCALE GENOMIC DNA]</scope>
</reference>
<protein>
    <submittedName>
        <fullName evidence="1">Uncharacterized protein</fullName>
    </submittedName>
</protein>
<proteinExistence type="predicted"/>
<accession>A0A2H0TI66</accession>
<comment type="caution">
    <text evidence="1">The sequence shown here is derived from an EMBL/GenBank/DDBJ whole genome shotgun (WGS) entry which is preliminary data.</text>
</comment>
<dbReference type="Proteomes" id="UP000229383">
    <property type="component" value="Unassembled WGS sequence"/>
</dbReference>
<dbReference type="AlphaFoldDB" id="A0A2H0TI66"/>